<dbReference type="RefSeq" id="WP_130391305.1">
    <property type="nucleotide sequence ID" value="NZ_SGXM01000002.1"/>
</dbReference>
<evidence type="ECO:0000256" key="1">
    <source>
        <dbReference type="ARBA" id="ARBA00022729"/>
    </source>
</evidence>
<protein>
    <submittedName>
        <fullName evidence="3">Amino acid ABC transporter substrate-binding protein (PAAT family)</fullName>
    </submittedName>
</protein>
<organism evidence="3 4">
    <name type="scientific">Cupriavidus agavae</name>
    <dbReference type="NCBI Taxonomy" id="1001822"/>
    <lineage>
        <taxon>Bacteria</taxon>
        <taxon>Pseudomonadati</taxon>
        <taxon>Pseudomonadota</taxon>
        <taxon>Betaproteobacteria</taxon>
        <taxon>Burkholderiales</taxon>
        <taxon>Burkholderiaceae</taxon>
        <taxon>Cupriavidus</taxon>
    </lineage>
</organism>
<dbReference type="AlphaFoldDB" id="A0A4Q7S151"/>
<reference evidence="3 4" key="1">
    <citation type="journal article" date="2015" name="Stand. Genomic Sci.">
        <title>Genomic Encyclopedia of Bacterial and Archaeal Type Strains, Phase III: the genomes of soil and plant-associated and newly described type strains.</title>
        <authorList>
            <person name="Whitman W.B."/>
            <person name="Woyke T."/>
            <person name="Klenk H.P."/>
            <person name="Zhou Y."/>
            <person name="Lilburn T.G."/>
            <person name="Beck B.J."/>
            <person name="De Vos P."/>
            <person name="Vandamme P."/>
            <person name="Eisen J.A."/>
            <person name="Garrity G."/>
            <person name="Hugenholtz P."/>
            <person name="Kyrpides N.C."/>
        </authorList>
    </citation>
    <scope>NUCLEOTIDE SEQUENCE [LARGE SCALE GENOMIC DNA]</scope>
    <source>
        <strain evidence="3 4">ASC-9842</strain>
    </source>
</reference>
<dbReference type="PANTHER" id="PTHR35936">
    <property type="entry name" value="MEMBRANE-BOUND LYTIC MUREIN TRANSGLYCOSYLASE F"/>
    <property type="match status" value="1"/>
</dbReference>
<keyword evidence="1" id="KW-0732">Signal</keyword>
<dbReference type="PANTHER" id="PTHR35936:SF17">
    <property type="entry name" value="ARGININE-BINDING EXTRACELLULAR PROTEIN ARTP"/>
    <property type="match status" value="1"/>
</dbReference>
<comment type="caution">
    <text evidence="3">The sequence shown here is derived from an EMBL/GenBank/DDBJ whole genome shotgun (WGS) entry which is preliminary data.</text>
</comment>
<dbReference type="SUPFAM" id="SSF53850">
    <property type="entry name" value="Periplasmic binding protein-like II"/>
    <property type="match status" value="1"/>
</dbReference>
<evidence type="ECO:0000259" key="2">
    <source>
        <dbReference type="SMART" id="SM00062"/>
    </source>
</evidence>
<evidence type="ECO:0000313" key="4">
    <source>
        <dbReference type="Proteomes" id="UP000291078"/>
    </source>
</evidence>
<dbReference type="InterPro" id="IPR001638">
    <property type="entry name" value="Solute-binding_3/MltF_N"/>
</dbReference>
<accession>A0A4Q7S151</accession>
<dbReference type="OrthoDB" id="7241844at2"/>
<dbReference type="Gene3D" id="3.40.190.10">
    <property type="entry name" value="Periplasmic binding protein-like II"/>
    <property type="match status" value="2"/>
</dbReference>
<dbReference type="Proteomes" id="UP000291078">
    <property type="component" value="Unassembled WGS sequence"/>
</dbReference>
<keyword evidence="4" id="KW-1185">Reference proteome</keyword>
<dbReference type="EMBL" id="SGXM01000002">
    <property type="protein sequence ID" value="RZT39100.1"/>
    <property type="molecule type" value="Genomic_DNA"/>
</dbReference>
<evidence type="ECO:0000313" key="3">
    <source>
        <dbReference type="EMBL" id="RZT39100.1"/>
    </source>
</evidence>
<gene>
    <name evidence="3" type="ORF">EV147_2294</name>
</gene>
<proteinExistence type="predicted"/>
<sequence length="284" mass="29166">MPSRWSPRHAALAGGWLAACALASVVAYAMARVPGPGPVLAAAQARGTLVVGVRQYARPAPPKAPSAPEPDHFDVAAAQFLADRLGVGLRVVGLPGEPGSARWQAAAGGVDLVVAGATASPAPRAVPSPYATGGAALLVLRGSRYRRAEELRGQPVCVAQGSPYAAGLASAAGTVPKVYASSIRAASGFLAGECQALADDEPVIARLGTLPEWRFYRALPGTIEADADGARIVLSSPDSQSAAWLDRAVADWRRHGALDRARAQRAGDVAYEASQLQDGLVCHS</sequence>
<dbReference type="PROSITE" id="PS51257">
    <property type="entry name" value="PROKAR_LIPOPROTEIN"/>
    <property type="match status" value="1"/>
</dbReference>
<feature type="domain" description="Solute-binding protein family 3/N-terminal" evidence="2">
    <location>
        <begin position="48"/>
        <end position="270"/>
    </location>
</feature>
<name>A0A4Q7S151_9BURK</name>
<dbReference type="SMART" id="SM00062">
    <property type="entry name" value="PBPb"/>
    <property type="match status" value="1"/>
</dbReference>